<dbReference type="AlphaFoldDB" id="A0AAN9KKA3"/>
<evidence type="ECO:0000313" key="2">
    <source>
        <dbReference type="EMBL" id="KAK7317737.1"/>
    </source>
</evidence>
<dbReference type="Proteomes" id="UP001359559">
    <property type="component" value="Unassembled WGS sequence"/>
</dbReference>
<gene>
    <name evidence="2" type="ORF">RJT34_02209</name>
</gene>
<protein>
    <submittedName>
        <fullName evidence="2">Uncharacterized protein</fullName>
    </submittedName>
</protein>
<accession>A0AAN9KKA3</accession>
<evidence type="ECO:0000313" key="3">
    <source>
        <dbReference type="Proteomes" id="UP001359559"/>
    </source>
</evidence>
<feature type="region of interest" description="Disordered" evidence="1">
    <location>
        <begin position="42"/>
        <end position="67"/>
    </location>
</feature>
<organism evidence="2 3">
    <name type="scientific">Clitoria ternatea</name>
    <name type="common">Butterfly pea</name>
    <dbReference type="NCBI Taxonomy" id="43366"/>
    <lineage>
        <taxon>Eukaryota</taxon>
        <taxon>Viridiplantae</taxon>
        <taxon>Streptophyta</taxon>
        <taxon>Embryophyta</taxon>
        <taxon>Tracheophyta</taxon>
        <taxon>Spermatophyta</taxon>
        <taxon>Magnoliopsida</taxon>
        <taxon>eudicotyledons</taxon>
        <taxon>Gunneridae</taxon>
        <taxon>Pentapetalae</taxon>
        <taxon>rosids</taxon>
        <taxon>fabids</taxon>
        <taxon>Fabales</taxon>
        <taxon>Fabaceae</taxon>
        <taxon>Papilionoideae</taxon>
        <taxon>50 kb inversion clade</taxon>
        <taxon>NPAAA clade</taxon>
        <taxon>indigoferoid/millettioid clade</taxon>
        <taxon>Phaseoleae</taxon>
        <taxon>Clitoria</taxon>
    </lineage>
</organism>
<evidence type="ECO:0000256" key="1">
    <source>
        <dbReference type="SAM" id="MobiDB-lite"/>
    </source>
</evidence>
<dbReference type="EMBL" id="JAYKXN010000001">
    <property type="protein sequence ID" value="KAK7317737.1"/>
    <property type="molecule type" value="Genomic_DNA"/>
</dbReference>
<reference evidence="2 3" key="1">
    <citation type="submission" date="2024-01" db="EMBL/GenBank/DDBJ databases">
        <title>The genomes of 5 underutilized Papilionoideae crops provide insights into root nodulation and disease resistance.</title>
        <authorList>
            <person name="Yuan L."/>
        </authorList>
    </citation>
    <scope>NUCLEOTIDE SEQUENCE [LARGE SCALE GENOMIC DNA]</scope>
    <source>
        <strain evidence="2">LY-2023</strain>
        <tissue evidence="2">Leaf</tissue>
    </source>
</reference>
<name>A0AAN9KKA3_CLITE</name>
<comment type="caution">
    <text evidence="2">The sequence shown here is derived from an EMBL/GenBank/DDBJ whole genome shotgun (WGS) entry which is preliminary data.</text>
</comment>
<sequence length="140" mass="16000">MGHHHIHLSKRVIRVPKPLCKDEMMGWGLGLLSSSSYNSTTHATPHNLESPQNFSTHSSTEQLPRPPPSVLHHLWESLSSIVSRNYSAIPNDHVTLWTFRGFRLLNWIDCRGISKYLFPTFVWVEVLTPYLVFVGPPSFP</sequence>
<feature type="compositionally biased region" description="Polar residues" evidence="1">
    <location>
        <begin position="42"/>
        <end position="62"/>
    </location>
</feature>
<keyword evidence="3" id="KW-1185">Reference proteome</keyword>
<proteinExistence type="predicted"/>